<sequence>MLRRLLAACAFCAVMLLGLALPAQAQWPRQVTDILGRRVTVQQAPRAVLLGESFQLLTLSLIHPDPVSLLVGMGGDLRQGDPQSYMAFLRKFPALAHVPELTSNVGQSFSVERALALAPDLVILSAWQAPLAETQQAVAFFEASGTPVIFIDLFQKPLTNTLPSIRLLGEVLDRREQAEAFVRFQEEHFDRIRQRVATQSGPAPSVLLNAFPGRWPCCWAAGDGGAGEFLKLVGAVNVATPVLNDSRGAQLPLEQVLAHQPDIYVGTGLFNSGDSTGLLLGTGADAAAARASLERVIRQTDLADLDAVRAGRAHGLWNFFAGTAINLVGVEALARWVWPNLFRDVDPGATLAEINRRFAAVPFEGTYWISLDPSEDGGGAKPANR</sequence>
<dbReference type="FunCoup" id="A0A3A9J4U6">
    <property type="interactions" value="274"/>
</dbReference>
<dbReference type="NCBIfam" id="NF010649">
    <property type="entry name" value="PRK14048.1"/>
    <property type="match status" value="1"/>
</dbReference>
<gene>
    <name evidence="3" type="ORF">D6Z83_20885</name>
    <name evidence="4" type="ORF">EBE87_08625</name>
</gene>
<keyword evidence="1" id="KW-0732">Signal</keyword>
<evidence type="ECO:0000256" key="1">
    <source>
        <dbReference type="SAM" id="SignalP"/>
    </source>
</evidence>
<dbReference type="Proteomes" id="UP000278036">
    <property type="component" value="Unassembled WGS sequence"/>
</dbReference>
<dbReference type="InterPro" id="IPR050902">
    <property type="entry name" value="ABC_Transporter_SBP"/>
</dbReference>
<evidence type="ECO:0000313" key="3">
    <source>
        <dbReference type="EMBL" id="RKK02217.1"/>
    </source>
</evidence>
<protein>
    <submittedName>
        <fullName evidence="3">ABC transporter substrate-binding protein</fullName>
    </submittedName>
</protein>
<dbReference type="EMBL" id="RFLX01000004">
    <property type="protein sequence ID" value="RMI25753.1"/>
    <property type="molecule type" value="Genomic_DNA"/>
</dbReference>
<dbReference type="PANTHER" id="PTHR30535">
    <property type="entry name" value="VITAMIN B12-BINDING PROTEIN"/>
    <property type="match status" value="1"/>
</dbReference>
<name>A0A3A9J4U6_9PROT</name>
<comment type="caution">
    <text evidence="3">The sequence shown here is derived from an EMBL/GenBank/DDBJ whole genome shotgun (WGS) entry which is preliminary data.</text>
</comment>
<evidence type="ECO:0000313" key="5">
    <source>
        <dbReference type="Proteomes" id="UP000274097"/>
    </source>
</evidence>
<feature type="domain" description="Fe/B12 periplasmic-binding" evidence="2">
    <location>
        <begin position="46"/>
        <end position="345"/>
    </location>
</feature>
<evidence type="ECO:0000313" key="4">
    <source>
        <dbReference type="EMBL" id="RMI25753.1"/>
    </source>
</evidence>
<dbReference type="Pfam" id="PF01497">
    <property type="entry name" value="Peripla_BP_2"/>
    <property type="match status" value="1"/>
</dbReference>
<dbReference type="PROSITE" id="PS50983">
    <property type="entry name" value="FE_B12_PBP"/>
    <property type="match status" value="1"/>
</dbReference>
<dbReference type="PANTHER" id="PTHR30535:SF34">
    <property type="entry name" value="MOLYBDATE-BINDING PROTEIN MOLA"/>
    <property type="match status" value="1"/>
</dbReference>
<evidence type="ECO:0000313" key="6">
    <source>
        <dbReference type="Proteomes" id="UP000278036"/>
    </source>
</evidence>
<keyword evidence="5" id="KW-1185">Reference proteome</keyword>
<reference evidence="3 6" key="1">
    <citation type="submission" date="2018-09" db="EMBL/GenBank/DDBJ databases">
        <title>Roseomonas sp. nov., isolated from feces of Tibetan antelopes in the Qinghai-Tibet plateau, China.</title>
        <authorList>
            <person name="Tian Z."/>
        </authorList>
    </citation>
    <scope>NUCLEOTIDE SEQUENCE [LARGE SCALE GENOMIC DNA]</scope>
    <source>
        <strain evidence="4 5">Z23</strain>
        <strain evidence="3 6">Z24</strain>
    </source>
</reference>
<organism evidence="3 6">
    <name type="scientific">Teichococcus wenyumeiae</name>
    <dbReference type="NCBI Taxonomy" id="2478470"/>
    <lineage>
        <taxon>Bacteria</taxon>
        <taxon>Pseudomonadati</taxon>
        <taxon>Pseudomonadota</taxon>
        <taxon>Alphaproteobacteria</taxon>
        <taxon>Acetobacterales</taxon>
        <taxon>Roseomonadaceae</taxon>
        <taxon>Roseomonas</taxon>
    </lineage>
</organism>
<dbReference type="OrthoDB" id="9775594at2"/>
<dbReference type="AlphaFoldDB" id="A0A3A9J4U6"/>
<accession>A0A3A9J4U6</accession>
<dbReference type="InterPro" id="IPR002491">
    <property type="entry name" value="ABC_transptr_periplasmic_BD"/>
</dbReference>
<dbReference type="InParanoid" id="A0A3A9J4U6"/>
<dbReference type="Gene3D" id="3.40.50.1980">
    <property type="entry name" value="Nitrogenase molybdenum iron protein domain"/>
    <property type="match status" value="2"/>
</dbReference>
<dbReference type="Proteomes" id="UP000274097">
    <property type="component" value="Unassembled WGS sequence"/>
</dbReference>
<dbReference type="EMBL" id="RAQU01000173">
    <property type="protein sequence ID" value="RKK02217.1"/>
    <property type="molecule type" value="Genomic_DNA"/>
</dbReference>
<feature type="signal peptide" evidence="1">
    <location>
        <begin position="1"/>
        <end position="25"/>
    </location>
</feature>
<proteinExistence type="predicted"/>
<dbReference type="SUPFAM" id="SSF53807">
    <property type="entry name" value="Helical backbone' metal receptor"/>
    <property type="match status" value="1"/>
</dbReference>
<evidence type="ECO:0000259" key="2">
    <source>
        <dbReference type="PROSITE" id="PS50983"/>
    </source>
</evidence>
<feature type="chain" id="PRO_5017466926" evidence="1">
    <location>
        <begin position="26"/>
        <end position="385"/>
    </location>
</feature>